<evidence type="ECO:0000313" key="2">
    <source>
        <dbReference type="Proteomes" id="UP000024329"/>
    </source>
</evidence>
<dbReference type="Proteomes" id="UP000024329">
    <property type="component" value="Unassembled WGS sequence"/>
</dbReference>
<dbReference type="EMBL" id="JFYZ01000040">
    <property type="protein sequence ID" value="EZP74899.1"/>
    <property type="molecule type" value="Genomic_DNA"/>
</dbReference>
<gene>
    <name evidence="1" type="ORF">BV97_04637</name>
</gene>
<dbReference type="RefSeq" id="WP_155986436.1">
    <property type="nucleotide sequence ID" value="NZ_JFYZ01000040.1"/>
</dbReference>
<accession>A0A031JNF3</accession>
<name>A0A031JNF3_9SPHN</name>
<evidence type="ECO:0000313" key="1">
    <source>
        <dbReference type="EMBL" id="EZP74899.1"/>
    </source>
</evidence>
<dbReference type="AlphaFoldDB" id="A0A031JNF3"/>
<dbReference type="PATRIC" id="fig|158500.4.peg.4714"/>
<organism evidence="1 2">
    <name type="scientific">Novosphingobium resinovorum</name>
    <dbReference type="NCBI Taxonomy" id="158500"/>
    <lineage>
        <taxon>Bacteria</taxon>
        <taxon>Pseudomonadati</taxon>
        <taxon>Pseudomonadota</taxon>
        <taxon>Alphaproteobacteria</taxon>
        <taxon>Sphingomonadales</taxon>
        <taxon>Sphingomonadaceae</taxon>
        <taxon>Novosphingobium</taxon>
    </lineage>
</organism>
<comment type="caution">
    <text evidence="1">The sequence shown here is derived from an EMBL/GenBank/DDBJ whole genome shotgun (WGS) entry which is preliminary data.</text>
</comment>
<protein>
    <submittedName>
        <fullName evidence="1">Uncharacterized protein</fullName>
    </submittedName>
</protein>
<proteinExistence type="predicted"/>
<sequence length="188" mass="20241">MANFPLQADSACATSTPISFSEAHAAYRTARVHFERTAPIVDADTSAAIGRASDNALGLMIAAPSDSVADLATKLETMLVEYEDSEWGADRVRAIAEDARRLAAPQESWNALVSRFAALEAEKPITDENIDEAGELIGKIMAMPAPDANAARWKLDYILDTTGGSNASYSADYLEQMFADYRRFLGGA</sequence>
<reference evidence="1 2" key="1">
    <citation type="submission" date="2014-03" db="EMBL/GenBank/DDBJ databases">
        <title>Whole genome sequence of Novosphingobium resinovorum KF1.</title>
        <authorList>
            <person name="Gan H.M."/>
            <person name="Gan H.Y."/>
            <person name="Chew T.H."/>
            <person name="Savka M.A."/>
        </authorList>
    </citation>
    <scope>NUCLEOTIDE SEQUENCE [LARGE SCALE GENOMIC DNA]</scope>
    <source>
        <strain evidence="1 2">KF1</strain>
    </source>
</reference>